<feature type="compositionally biased region" description="Low complexity" evidence="1">
    <location>
        <begin position="341"/>
        <end position="351"/>
    </location>
</feature>
<dbReference type="InterPro" id="IPR035940">
    <property type="entry name" value="CAP_sf"/>
</dbReference>
<dbReference type="OrthoDB" id="5519898at2"/>
<feature type="compositionally biased region" description="Low complexity" evidence="1">
    <location>
        <begin position="399"/>
        <end position="424"/>
    </location>
</feature>
<feature type="region of interest" description="Disordered" evidence="1">
    <location>
        <begin position="326"/>
        <end position="439"/>
    </location>
</feature>
<accession>A0A1I1UDZ5</accession>
<feature type="compositionally biased region" description="Gly residues" evidence="1">
    <location>
        <begin position="352"/>
        <end position="367"/>
    </location>
</feature>
<name>A0A1I1UDZ5_9BACT</name>
<keyword evidence="2" id="KW-0732">Signal</keyword>
<dbReference type="EMBL" id="FOMX01000003">
    <property type="protein sequence ID" value="SFD68845.1"/>
    <property type="molecule type" value="Genomic_DNA"/>
</dbReference>
<organism evidence="3 4">
    <name type="scientific">Nannocystis exedens</name>
    <dbReference type="NCBI Taxonomy" id="54"/>
    <lineage>
        <taxon>Bacteria</taxon>
        <taxon>Pseudomonadati</taxon>
        <taxon>Myxococcota</taxon>
        <taxon>Polyangia</taxon>
        <taxon>Nannocystales</taxon>
        <taxon>Nannocystaceae</taxon>
        <taxon>Nannocystis</taxon>
    </lineage>
</organism>
<evidence type="ECO:0000256" key="1">
    <source>
        <dbReference type="SAM" id="MobiDB-lite"/>
    </source>
</evidence>
<evidence type="ECO:0000256" key="2">
    <source>
        <dbReference type="SAM" id="SignalP"/>
    </source>
</evidence>
<protein>
    <submittedName>
        <fullName evidence="3">MYXO-CTERM domain-containing protein</fullName>
    </submittedName>
</protein>
<dbReference type="RefSeq" id="WP_096329635.1">
    <property type="nucleotide sequence ID" value="NZ_FOMX01000003.1"/>
</dbReference>
<reference evidence="4" key="1">
    <citation type="submission" date="2016-10" db="EMBL/GenBank/DDBJ databases">
        <authorList>
            <person name="Varghese N."/>
            <person name="Submissions S."/>
        </authorList>
    </citation>
    <scope>NUCLEOTIDE SEQUENCE [LARGE SCALE GENOMIC DNA]</scope>
    <source>
        <strain evidence="4">ATCC 25963</strain>
    </source>
</reference>
<dbReference type="Gene3D" id="3.40.33.10">
    <property type="entry name" value="CAP"/>
    <property type="match status" value="1"/>
</dbReference>
<feature type="compositionally biased region" description="Low complexity" evidence="1">
    <location>
        <begin position="368"/>
        <end position="382"/>
    </location>
</feature>
<evidence type="ECO:0000313" key="4">
    <source>
        <dbReference type="Proteomes" id="UP000199400"/>
    </source>
</evidence>
<sequence length="461" mass="46763">MFYFACSLDRAAFVAAVLFPALASAAVPIGEPVGALPSHNERVLGFMTNRIRVNPAAADALLSMDGKTPSGRPIPPATPPLELVADLARAAHFQATHIATTDCPLCVDHSTCCVLAGMDDDTHCDGPVTGCGVTSMYDRFTHFSDRAHAENGAEGFGSPELAILGWIGSDAHWGSINGAGSTALGTGFAQGFGKPVYHLVFGSGGTYPVVGDGVHFHDIVHDGGNGPHMQPEDTPTFGITYALPGGGPPQVAEVVHYTDGVTPVCAPLALRHGQPDQGTYEAVLSPGPGCHRYFFHIVDGQGVEHLYPTTGTLGFPRLSLGADPASCPDFEPTRAEAPCAGTDPQDTTGSDTGSGTGSDTGSGGDSGDGSASSEASGTSPTGNLTSDGPTGAETGDEPTGGAVTGAASTAGTTEPATAGEPATGDPDAGCGCRSEGRDRGDGLAFTALFVLTGWLLRRRRA</sequence>
<feature type="signal peptide" evidence="2">
    <location>
        <begin position="1"/>
        <end position="25"/>
    </location>
</feature>
<feature type="chain" id="PRO_5011755885" evidence="2">
    <location>
        <begin position="26"/>
        <end position="461"/>
    </location>
</feature>
<keyword evidence="4" id="KW-1185">Reference proteome</keyword>
<proteinExistence type="predicted"/>
<evidence type="ECO:0000313" key="3">
    <source>
        <dbReference type="EMBL" id="SFD68845.1"/>
    </source>
</evidence>
<gene>
    <name evidence="3" type="ORF">SAMN02745121_01167</name>
</gene>
<dbReference type="AlphaFoldDB" id="A0A1I1UDZ5"/>
<dbReference type="Proteomes" id="UP000199400">
    <property type="component" value="Unassembled WGS sequence"/>
</dbReference>